<dbReference type="Proteomes" id="UP000011690">
    <property type="component" value="Unassembled WGS sequence"/>
</dbReference>
<protein>
    <recommendedName>
        <fullName evidence="4">Pyridoxamine 5'-phosphate oxidase family protein</fullName>
    </recommendedName>
</protein>
<dbReference type="PATRIC" id="fig|1227500.6.peg.2706"/>
<dbReference type="Pfam" id="PF12900">
    <property type="entry name" value="Pyridox_ox_2"/>
    <property type="match status" value="1"/>
</dbReference>
<evidence type="ECO:0000313" key="2">
    <source>
        <dbReference type="EMBL" id="ELY47197.1"/>
    </source>
</evidence>
<dbReference type="SUPFAM" id="SSF50475">
    <property type="entry name" value="FMN-binding split barrel"/>
    <property type="match status" value="1"/>
</dbReference>
<proteinExistence type="predicted"/>
<comment type="caution">
    <text evidence="2">The sequence shown here is derived from an EMBL/GenBank/DDBJ whole genome shotgun (WGS) entry which is preliminary data.</text>
</comment>
<evidence type="ECO:0000256" key="1">
    <source>
        <dbReference type="SAM" id="MobiDB-lite"/>
    </source>
</evidence>
<dbReference type="InterPro" id="IPR024747">
    <property type="entry name" value="Pyridox_Oxase-rel"/>
</dbReference>
<gene>
    <name evidence="2" type="ORF">C494_13381</name>
</gene>
<dbReference type="eggNOG" id="arCOG00512">
    <property type="taxonomic scope" value="Archaea"/>
</dbReference>
<evidence type="ECO:0008006" key="4">
    <source>
        <dbReference type="Google" id="ProtNLM"/>
    </source>
</evidence>
<organism evidence="2 3">
    <name type="scientific">Natronorubrum bangense JCM 10635</name>
    <dbReference type="NCBI Taxonomy" id="1227500"/>
    <lineage>
        <taxon>Archaea</taxon>
        <taxon>Methanobacteriati</taxon>
        <taxon>Methanobacteriota</taxon>
        <taxon>Stenosarchaea group</taxon>
        <taxon>Halobacteria</taxon>
        <taxon>Halobacteriales</taxon>
        <taxon>Natrialbaceae</taxon>
        <taxon>Natronorubrum</taxon>
    </lineage>
</organism>
<feature type="region of interest" description="Disordered" evidence="1">
    <location>
        <begin position="1"/>
        <end position="40"/>
    </location>
</feature>
<name>L9WCW7_9EURY</name>
<dbReference type="EMBL" id="AOHY01000036">
    <property type="protein sequence ID" value="ELY47197.1"/>
    <property type="molecule type" value="Genomic_DNA"/>
</dbReference>
<dbReference type="STRING" id="1227500.C494_13381"/>
<dbReference type="AlphaFoldDB" id="L9WCW7"/>
<accession>L9WCW7</accession>
<reference evidence="2 3" key="1">
    <citation type="journal article" date="2014" name="PLoS Genet.">
        <title>Phylogenetically driven sequencing of extremely halophilic archaea reveals strategies for static and dynamic osmo-response.</title>
        <authorList>
            <person name="Becker E.A."/>
            <person name="Seitzer P.M."/>
            <person name="Tritt A."/>
            <person name="Larsen D."/>
            <person name="Krusor M."/>
            <person name="Yao A.I."/>
            <person name="Wu D."/>
            <person name="Madern D."/>
            <person name="Eisen J.A."/>
            <person name="Darling A.E."/>
            <person name="Facciotti M.T."/>
        </authorList>
    </citation>
    <scope>NUCLEOTIDE SEQUENCE [LARGE SCALE GENOMIC DNA]</scope>
    <source>
        <strain evidence="2 3">JCM 10635</strain>
    </source>
</reference>
<sequence>MTPVDDPDTGPLSQLVPRPARYGGRRKTGSNEATMSGHGYGTSMTHDEIAQFLYEHGIGVLSLSRNGHSYGIPVSYGYDGDRSRCILDLGFAPESKKETFLETTEQSCLTVYEWQSPTDWRSVVMTGDLRELDDGLEADLEQRYYEHADDIEIAVFDRPPEMIELQWFEFSIEELSGRTSRST</sequence>
<dbReference type="InterPro" id="IPR012349">
    <property type="entry name" value="Split_barrel_FMN-bd"/>
</dbReference>
<dbReference type="Gene3D" id="2.30.110.10">
    <property type="entry name" value="Electron Transport, Fmn-binding Protein, Chain A"/>
    <property type="match status" value="1"/>
</dbReference>
<evidence type="ECO:0000313" key="3">
    <source>
        <dbReference type="Proteomes" id="UP000011690"/>
    </source>
</evidence>
<keyword evidence="3" id="KW-1185">Reference proteome</keyword>